<evidence type="ECO:0000259" key="11">
    <source>
        <dbReference type="PROSITE" id="PS50262"/>
    </source>
</evidence>
<keyword evidence="6 10" id="KW-0472">Membrane</keyword>
<keyword evidence="4 10" id="KW-1133">Transmembrane helix</keyword>
<dbReference type="SUPFAM" id="SSF81321">
    <property type="entry name" value="Family A G protein-coupled receptor-like"/>
    <property type="match status" value="1"/>
</dbReference>
<name>A0A915NKL4_9BILA</name>
<proteinExistence type="inferred from homology"/>
<evidence type="ECO:0000256" key="10">
    <source>
        <dbReference type="SAM" id="Phobius"/>
    </source>
</evidence>
<evidence type="ECO:0000256" key="5">
    <source>
        <dbReference type="ARBA" id="ARBA00023040"/>
    </source>
</evidence>
<protein>
    <submittedName>
        <fullName evidence="13">G-protein coupled receptors family 1 profile domain-containing protein</fullName>
    </submittedName>
</protein>
<comment type="subcellular location">
    <subcellularLocation>
        <location evidence="1">Cell membrane</location>
        <topology evidence="1">Multi-pass membrane protein</topology>
    </subcellularLocation>
</comment>
<keyword evidence="8 9" id="KW-0807">Transducer</keyword>
<reference evidence="13" key="1">
    <citation type="submission" date="2022-11" db="UniProtKB">
        <authorList>
            <consortium name="WormBaseParasite"/>
        </authorList>
    </citation>
    <scope>IDENTIFICATION</scope>
</reference>
<feature type="transmembrane region" description="Helical" evidence="10">
    <location>
        <begin position="53"/>
        <end position="76"/>
    </location>
</feature>
<dbReference type="PRINTS" id="PR00237">
    <property type="entry name" value="GPCRRHODOPSN"/>
</dbReference>
<evidence type="ECO:0000256" key="6">
    <source>
        <dbReference type="ARBA" id="ARBA00023136"/>
    </source>
</evidence>
<dbReference type="InterPro" id="IPR000276">
    <property type="entry name" value="GPCR_Rhodpsn"/>
</dbReference>
<accession>A0A915NKL4</accession>
<keyword evidence="12" id="KW-1185">Reference proteome</keyword>
<feature type="domain" description="G-protein coupled receptors family 1 profile" evidence="11">
    <location>
        <begin position="68"/>
        <end position="329"/>
    </location>
</feature>
<comment type="similarity">
    <text evidence="9">Belongs to the G-protein coupled receptor 1 family.</text>
</comment>
<evidence type="ECO:0000256" key="3">
    <source>
        <dbReference type="ARBA" id="ARBA00022692"/>
    </source>
</evidence>
<keyword evidence="5 9" id="KW-0297">G-protein coupled receptor</keyword>
<evidence type="ECO:0000256" key="2">
    <source>
        <dbReference type="ARBA" id="ARBA00022475"/>
    </source>
</evidence>
<feature type="transmembrane region" description="Helical" evidence="10">
    <location>
        <begin position="88"/>
        <end position="106"/>
    </location>
</feature>
<organism evidence="12 13">
    <name type="scientific">Meloidogyne floridensis</name>
    <dbReference type="NCBI Taxonomy" id="298350"/>
    <lineage>
        <taxon>Eukaryota</taxon>
        <taxon>Metazoa</taxon>
        <taxon>Ecdysozoa</taxon>
        <taxon>Nematoda</taxon>
        <taxon>Chromadorea</taxon>
        <taxon>Rhabditida</taxon>
        <taxon>Tylenchina</taxon>
        <taxon>Tylenchomorpha</taxon>
        <taxon>Tylenchoidea</taxon>
        <taxon>Meloidogynidae</taxon>
        <taxon>Meloidogyninae</taxon>
        <taxon>Meloidogyne</taxon>
    </lineage>
</organism>
<dbReference type="GO" id="GO:0005886">
    <property type="term" value="C:plasma membrane"/>
    <property type="evidence" value="ECO:0007669"/>
    <property type="project" value="UniProtKB-SubCell"/>
</dbReference>
<evidence type="ECO:0000256" key="9">
    <source>
        <dbReference type="RuleBase" id="RU000688"/>
    </source>
</evidence>
<evidence type="ECO:0000256" key="7">
    <source>
        <dbReference type="ARBA" id="ARBA00023170"/>
    </source>
</evidence>
<evidence type="ECO:0000256" key="1">
    <source>
        <dbReference type="ARBA" id="ARBA00004651"/>
    </source>
</evidence>
<evidence type="ECO:0000313" key="12">
    <source>
        <dbReference type="Proteomes" id="UP000887560"/>
    </source>
</evidence>
<keyword evidence="7 9" id="KW-0675">Receptor</keyword>
<dbReference type="Gene3D" id="1.20.1070.10">
    <property type="entry name" value="Rhodopsin 7-helix transmembrane proteins"/>
    <property type="match status" value="1"/>
</dbReference>
<dbReference type="PANTHER" id="PTHR24229:SF50">
    <property type="entry name" value="G-PROTEIN COUPLED RECEPTORS FAMILY 1 PROFILE DOMAIN-CONTAINING PROTEIN"/>
    <property type="match status" value="1"/>
</dbReference>
<keyword evidence="3 9" id="KW-0812">Transmembrane</keyword>
<dbReference type="GO" id="GO:0043005">
    <property type="term" value="C:neuron projection"/>
    <property type="evidence" value="ECO:0007669"/>
    <property type="project" value="TreeGrafter"/>
</dbReference>
<dbReference type="PANTHER" id="PTHR24229">
    <property type="entry name" value="NEUROPEPTIDES RECEPTOR"/>
    <property type="match status" value="1"/>
</dbReference>
<dbReference type="Pfam" id="PF00001">
    <property type="entry name" value="7tm_1"/>
    <property type="match status" value="1"/>
</dbReference>
<evidence type="ECO:0000256" key="8">
    <source>
        <dbReference type="ARBA" id="ARBA00023224"/>
    </source>
</evidence>
<dbReference type="AlphaFoldDB" id="A0A915NKL4"/>
<dbReference type="WBParaSite" id="scf7180000417749.g1710">
    <property type="protein sequence ID" value="scf7180000417749.g1710"/>
    <property type="gene ID" value="scf7180000417749.g1710"/>
</dbReference>
<dbReference type="PROSITE" id="PS00237">
    <property type="entry name" value="G_PROTEIN_RECEP_F1_1"/>
    <property type="match status" value="1"/>
</dbReference>
<feature type="transmembrane region" description="Helical" evidence="10">
    <location>
        <begin position="273"/>
        <end position="294"/>
    </location>
</feature>
<dbReference type="CDD" id="cd00637">
    <property type="entry name" value="7tm_classA_rhodopsin-like"/>
    <property type="match status" value="1"/>
</dbReference>
<sequence>MNNIHQHYSFSTPSSSSTLISSSHIPPSEFLAVSSPTPPHTIAATSSVHHMRLALTVTHLLLVSLGSVNLLVVLVILVRPYMRSITNVYMISLCLADFIYLINLTLVAASQLNEKSWPFNSLLCTIYHGTETTGKYASVMFVVLLAIDRYCAMCRSNWCARYRNYRTAIALSLCAWIFAGAAASPLYFFAEVAFLRLRSVEKVHKLCIAKWPNSDVARWYITASSILIFALPLAVIIFCYYHIFIKLREALKSCKRLKRGANSRAPYHRVTRLVLWVVIFHVLCWSPFWLFNLFSSIFRLRISTQFDRVVVNIIHLFPYINCALNPILYVANAENFRIAFRSFFCPKFVNRSRRRSGGEFFEDSRCVVITGGGGGVGIGGRSNSMGVGGPGSSVTNGSNPAVLLTTEENNICKNNAAFLRFSSNSERALLTTSGPVYNSLSNGTGNGIINKISGGSAPSLLDCPKLPLRAYSAKHSICVVTRQISRRRRSSACEQAILSGGGIAAASAVPFVGKIAKEQKEEENGGGSAPSLLDCPKLPLRAYSAKHSVITIEECSSDNDGGQINNNEEKICVVTRQISRRRRSSACEQAILSGGGIAAASAVPFVGKIAKEQKEEEIGIRTTEKSLLEEINTSEELPPSIPPSGKRTSICLYTIGINTGVINSTSKNTQLKYSFDNEKEEKLNEEKFSSKLILDEESEKDEFI</sequence>
<feature type="transmembrane region" description="Helical" evidence="10">
    <location>
        <begin position="126"/>
        <end position="147"/>
    </location>
</feature>
<dbReference type="InterPro" id="IPR017452">
    <property type="entry name" value="GPCR_Rhodpsn_7TM"/>
</dbReference>
<feature type="transmembrane region" description="Helical" evidence="10">
    <location>
        <begin position="168"/>
        <end position="190"/>
    </location>
</feature>
<dbReference type="Proteomes" id="UP000887560">
    <property type="component" value="Unplaced"/>
</dbReference>
<dbReference type="PROSITE" id="PS50262">
    <property type="entry name" value="G_PROTEIN_RECEP_F1_2"/>
    <property type="match status" value="1"/>
</dbReference>
<keyword evidence="2" id="KW-1003">Cell membrane</keyword>
<dbReference type="GO" id="GO:0042277">
    <property type="term" value="F:peptide binding"/>
    <property type="evidence" value="ECO:0007669"/>
    <property type="project" value="TreeGrafter"/>
</dbReference>
<evidence type="ECO:0000256" key="4">
    <source>
        <dbReference type="ARBA" id="ARBA00022989"/>
    </source>
</evidence>
<dbReference type="GO" id="GO:0004930">
    <property type="term" value="F:G protein-coupled receptor activity"/>
    <property type="evidence" value="ECO:0007669"/>
    <property type="project" value="UniProtKB-KW"/>
</dbReference>
<feature type="transmembrane region" description="Helical" evidence="10">
    <location>
        <begin position="219"/>
        <end position="243"/>
    </location>
</feature>
<evidence type="ECO:0000313" key="13">
    <source>
        <dbReference type="WBParaSite" id="scf7180000417749.g1710"/>
    </source>
</evidence>